<evidence type="ECO:0000313" key="2">
    <source>
        <dbReference type="EMBL" id="MPL73858.1"/>
    </source>
</evidence>
<sequence length="231" mass="26210">MPMIQYVVRFCVGIGLLLLTWLPGHCFAQTVRTDSTEAQVVVPDSAVAAVLASADSLPLPLPELPAFKPDPTKAVLYSAIFPGLGQIYNRKYWKLPLVYGAFMGCAYAITWNNRNYQDYLEAYKGIMSEKPLENNSWIDFLPANANPDDYLNDANFKDQLKRSKDYYRRYRDLSVIITVGVYFITMIDAYVDAQLFDFDISPDLSLRVEPVMTQPTSYSSRTYGLNCSIKF</sequence>
<name>A0A644U4K6_9ZZZZ</name>
<dbReference type="InterPro" id="IPR043738">
    <property type="entry name" value="DUF5683"/>
</dbReference>
<dbReference type="EMBL" id="VSSQ01000076">
    <property type="protein sequence ID" value="MPL73858.1"/>
    <property type="molecule type" value="Genomic_DNA"/>
</dbReference>
<reference evidence="2" key="1">
    <citation type="submission" date="2019-08" db="EMBL/GenBank/DDBJ databases">
        <authorList>
            <person name="Kucharzyk K."/>
            <person name="Murdoch R.W."/>
            <person name="Higgins S."/>
            <person name="Loffler F."/>
        </authorList>
    </citation>
    <scope>NUCLEOTIDE SEQUENCE</scope>
</reference>
<organism evidence="2">
    <name type="scientific">bioreactor metagenome</name>
    <dbReference type="NCBI Taxonomy" id="1076179"/>
    <lineage>
        <taxon>unclassified sequences</taxon>
        <taxon>metagenomes</taxon>
        <taxon>ecological metagenomes</taxon>
    </lineage>
</organism>
<comment type="caution">
    <text evidence="2">The sequence shown here is derived from an EMBL/GenBank/DDBJ whole genome shotgun (WGS) entry which is preliminary data.</text>
</comment>
<evidence type="ECO:0000259" key="1">
    <source>
        <dbReference type="Pfam" id="PF18935"/>
    </source>
</evidence>
<protein>
    <recommendedName>
        <fullName evidence="1">DUF5683 domain-containing protein</fullName>
    </recommendedName>
</protein>
<dbReference type="Pfam" id="PF18935">
    <property type="entry name" value="DUF5683"/>
    <property type="match status" value="1"/>
</dbReference>
<feature type="domain" description="DUF5683" evidence="1">
    <location>
        <begin position="68"/>
        <end position="231"/>
    </location>
</feature>
<gene>
    <name evidence="2" type="ORF">SDC9_19667</name>
</gene>
<proteinExistence type="predicted"/>
<accession>A0A644U4K6</accession>
<dbReference type="AlphaFoldDB" id="A0A644U4K6"/>